<evidence type="ECO:0000256" key="1">
    <source>
        <dbReference type="SAM" id="MobiDB-lite"/>
    </source>
</evidence>
<feature type="transmembrane region" description="Helical" evidence="2">
    <location>
        <begin position="129"/>
        <end position="154"/>
    </location>
</feature>
<reference evidence="4" key="2">
    <citation type="submission" date="2016-01" db="EMBL/GenBank/DDBJ databases">
        <title>Complete genome sequence of Agromyces aureus AR33T and comparison with related organisms.</title>
        <authorList>
            <person name="Corretto E."/>
            <person name="Antonielli L."/>
            <person name="Sessitsch A."/>
            <person name="Brader G."/>
        </authorList>
    </citation>
    <scope>NUCLEOTIDE SEQUENCE [LARGE SCALE GENOMIC DNA]</scope>
    <source>
        <strain evidence="4">AR33</strain>
    </source>
</reference>
<keyword evidence="2" id="KW-1133">Transmembrane helix</keyword>
<protein>
    <recommendedName>
        <fullName evidence="5">DUF3043 domain-containing protein</fullName>
    </recommendedName>
</protein>
<organism evidence="3 4">
    <name type="scientific">Agromyces aureus</name>
    <dbReference type="NCBI Taxonomy" id="453304"/>
    <lineage>
        <taxon>Bacteria</taxon>
        <taxon>Bacillati</taxon>
        <taxon>Actinomycetota</taxon>
        <taxon>Actinomycetes</taxon>
        <taxon>Micrococcales</taxon>
        <taxon>Microbacteriaceae</taxon>
        <taxon>Agromyces</taxon>
    </lineage>
</organism>
<dbReference type="InterPro" id="IPR021403">
    <property type="entry name" value="DUF3043"/>
</dbReference>
<dbReference type="Pfam" id="PF11241">
    <property type="entry name" value="DUF3043"/>
    <property type="match status" value="1"/>
</dbReference>
<dbReference type="KEGG" id="agy:ATC03_10345"/>
<keyword evidence="2" id="KW-0812">Transmembrane</keyword>
<sequence>MPVANNPTNSDQPSAETLEETQARLKSGGKGAPTPSRAQQEAARKRPLVPDDRKEAKKAARTKEAEARERARVGMAAGDERYLPLRDRGPQKKFVRDYVDARFSIGEILIPVMFAVIILTFIPSPEVQAIGIIALWSFFLVSVIDVIILGAVLTRKLGQRYGDKAERVRWYAAMRALQLRMLRLPKPQVKRGQYPS</sequence>
<feature type="region of interest" description="Disordered" evidence="1">
    <location>
        <begin position="1"/>
        <end position="71"/>
    </location>
</feature>
<dbReference type="AlphaFoldDB" id="A0A191WFN3"/>
<reference evidence="3 4" key="1">
    <citation type="journal article" date="2016" name="Int. J. Syst. Evol. Microbiol.">
        <title>Agromyces aureus sp. nov., isolated from the rhizosphere of Salix caprea L. grown in a heavy-metal-contaminated soil.</title>
        <authorList>
            <person name="Corretto E."/>
            <person name="Antonielli L."/>
            <person name="Sessitsch A."/>
            <person name="Compant S."/>
            <person name="Gorfer M."/>
            <person name="Kuffner M."/>
            <person name="Brader G."/>
        </authorList>
    </citation>
    <scope>NUCLEOTIDE SEQUENCE [LARGE SCALE GENOMIC DNA]</scope>
    <source>
        <strain evidence="3 4">AR33</strain>
    </source>
</reference>
<gene>
    <name evidence="3" type="ORF">ATC03_10345</name>
</gene>
<accession>A0A191WFN3</accession>
<evidence type="ECO:0000313" key="4">
    <source>
        <dbReference type="Proteomes" id="UP000078437"/>
    </source>
</evidence>
<dbReference type="STRING" id="453304.ATC03_10345"/>
<dbReference type="OrthoDB" id="5194448at2"/>
<evidence type="ECO:0008006" key="5">
    <source>
        <dbReference type="Google" id="ProtNLM"/>
    </source>
</evidence>
<proteinExistence type="predicted"/>
<keyword evidence="2" id="KW-0472">Membrane</keyword>
<feature type="compositionally biased region" description="Polar residues" evidence="1">
    <location>
        <begin position="1"/>
        <end position="15"/>
    </location>
</feature>
<name>A0A191WFN3_9MICO</name>
<evidence type="ECO:0000256" key="2">
    <source>
        <dbReference type="SAM" id="Phobius"/>
    </source>
</evidence>
<feature type="transmembrane region" description="Helical" evidence="2">
    <location>
        <begin position="103"/>
        <end position="123"/>
    </location>
</feature>
<dbReference type="Proteomes" id="UP000078437">
    <property type="component" value="Chromosome"/>
</dbReference>
<dbReference type="EMBL" id="CP013979">
    <property type="protein sequence ID" value="ANJ27066.1"/>
    <property type="molecule type" value="Genomic_DNA"/>
</dbReference>
<feature type="compositionally biased region" description="Basic and acidic residues" evidence="1">
    <location>
        <begin position="42"/>
        <end position="71"/>
    </location>
</feature>
<evidence type="ECO:0000313" key="3">
    <source>
        <dbReference type="EMBL" id="ANJ27066.1"/>
    </source>
</evidence>
<keyword evidence="4" id="KW-1185">Reference proteome</keyword>